<dbReference type="GO" id="GO:0071897">
    <property type="term" value="P:DNA biosynthetic process"/>
    <property type="evidence" value="ECO:0007669"/>
    <property type="project" value="InterPro"/>
</dbReference>
<evidence type="ECO:0000256" key="7">
    <source>
        <dbReference type="ARBA" id="ARBA00022840"/>
    </source>
</evidence>
<dbReference type="GO" id="GO:0005524">
    <property type="term" value="F:ATP binding"/>
    <property type="evidence" value="ECO:0007669"/>
    <property type="project" value="UniProtKB-UniRule"/>
</dbReference>
<sequence length="554" mass="62407">MTDTPFLKLAHLCERLAQTRKRKELSETLVNFLKELKIEEIPPAVNLMLAKAAGEPLEIKMATLLEVVQEMVRADAETFRAAFASASDFGDAIKILWEKGGLVSSGEKLTIKEVFAAFQEMAEISGPGAREKKKAKLLQLFRPATPLEAKYLAKNIVGERRHGVDEGMILEALARVFRLDIGLLRRAYLLAADIGEVAKIALTEGAPGLRNLRMQLFRPLKPMLAQMAPDVDRVFDLLKVPFALEFKLDGARIQVHKQGPVCRLFSRSLTDVTASLPDIVEDLRSGALPEEAILDGEVIAITREGRPLPFQTLGRRLGRVHRIEQLIKAVPAKLFVFDILYADGKPLIDLPYRERWQVLENTRLSLVPRIIPQNRQEGKAFFDKAIAEGFEGLVAKVLSSPYMPGARGKAWFKIKKVISLDLVIIAADWGYGRRRNWLSNYHLAARDERTGELFQVGKTYKGFTDQEFAEMTRKLLDLKIGERPGTVLVEPRLVVEVLFSDIQKSPRYRGGYALRFARIAQLREDKNPSEIDSLQTIARLYREQQRPAQPPPLS</sequence>
<dbReference type="InterPro" id="IPR012340">
    <property type="entry name" value="NA-bd_OB-fold"/>
</dbReference>
<evidence type="ECO:0000259" key="16">
    <source>
        <dbReference type="PROSITE" id="PS50160"/>
    </source>
</evidence>
<dbReference type="CDD" id="cd07972">
    <property type="entry name" value="OBF_DNA_ligase_Arch_LigB"/>
    <property type="match status" value="1"/>
</dbReference>
<dbReference type="PANTHER" id="PTHR45674">
    <property type="entry name" value="DNA LIGASE 1/3 FAMILY MEMBER"/>
    <property type="match status" value="1"/>
</dbReference>
<dbReference type="InterPro" id="IPR016059">
    <property type="entry name" value="DNA_ligase_ATP-dep_CS"/>
</dbReference>
<evidence type="ECO:0000256" key="11">
    <source>
        <dbReference type="ARBA" id="ARBA00023306"/>
    </source>
</evidence>
<keyword evidence="5 13" id="KW-0547">Nucleotide-binding</keyword>
<keyword evidence="11 13" id="KW-0131">Cell cycle</keyword>
<dbReference type="GO" id="GO:0046872">
    <property type="term" value="F:metal ion binding"/>
    <property type="evidence" value="ECO:0007669"/>
    <property type="project" value="UniProtKB-KW"/>
</dbReference>
<dbReference type="InterPro" id="IPR012308">
    <property type="entry name" value="DNA_ligase_ATP-dep_N"/>
</dbReference>
<dbReference type="AlphaFoldDB" id="A0A7C5AM43"/>
<feature type="domain" description="ATP-dependent DNA ligase family profile" evidence="16">
    <location>
        <begin position="334"/>
        <end position="447"/>
    </location>
</feature>
<comment type="caution">
    <text evidence="17">The sequence shown here is derived from an EMBL/GenBank/DDBJ whole genome shotgun (WGS) entry which is preliminary data.</text>
</comment>
<dbReference type="GO" id="GO:0003677">
    <property type="term" value="F:DNA binding"/>
    <property type="evidence" value="ECO:0007669"/>
    <property type="project" value="InterPro"/>
</dbReference>
<dbReference type="GO" id="GO:0003910">
    <property type="term" value="F:DNA ligase (ATP) activity"/>
    <property type="evidence" value="ECO:0007669"/>
    <property type="project" value="UniProtKB-UniRule"/>
</dbReference>
<evidence type="ECO:0000256" key="1">
    <source>
        <dbReference type="ARBA" id="ARBA00022598"/>
    </source>
</evidence>
<dbReference type="Gene3D" id="1.10.3260.10">
    <property type="entry name" value="DNA ligase, ATP-dependent, N-terminal domain"/>
    <property type="match status" value="1"/>
</dbReference>
<keyword evidence="4 13" id="KW-0479">Metal-binding</keyword>
<evidence type="ECO:0000256" key="8">
    <source>
        <dbReference type="ARBA" id="ARBA00022842"/>
    </source>
</evidence>
<dbReference type="InterPro" id="IPR050191">
    <property type="entry name" value="ATP-dep_DNA_ligase"/>
</dbReference>
<dbReference type="SUPFAM" id="SSF50249">
    <property type="entry name" value="Nucleic acid-binding proteins"/>
    <property type="match status" value="1"/>
</dbReference>
<keyword evidence="7 13" id="KW-0067">ATP-binding</keyword>
<dbReference type="Pfam" id="PF01068">
    <property type="entry name" value="DNA_ligase_A_M"/>
    <property type="match status" value="1"/>
</dbReference>
<feature type="binding site" evidence="13">
    <location>
        <position position="337"/>
    </location>
    <ligand>
        <name>ATP</name>
        <dbReference type="ChEBI" id="CHEBI:30616"/>
    </ligand>
</feature>
<dbReference type="SUPFAM" id="SSF56091">
    <property type="entry name" value="DNA ligase/mRNA capping enzyme, catalytic domain"/>
    <property type="match status" value="1"/>
</dbReference>
<feature type="binding site" evidence="13">
    <location>
        <position position="245"/>
    </location>
    <ligand>
        <name>ATP</name>
        <dbReference type="ChEBI" id="CHEBI:30616"/>
    </ligand>
</feature>
<keyword evidence="9 13" id="KW-0233">DNA recombination</keyword>
<dbReference type="EC" id="6.5.1.1" evidence="13"/>
<keyword evidence="8 13" id="KW-0460">Magnesium</keyword>
<keyword evidence="3 13" id="KW-0235">DNA replication</keyword>
<feature type="binding site" evidence="13">
    <location>
        <position position="413"/>
    </location>
    <ligand>
        <name>ATP</name>
        <dbReference type="ChEBI" id="CHEBI:30616"/>
    </ligand>
</feature>
<dbReference type="GO" id="GO:0051301">
    <property type="term" value="P:cell division"/>
    <property type="evidence" value="ECO:0007669"/>
    <property type="project" value="UniProtKB-KW"/>
</dbReference>
<dbReference type="Gene3D" id="2.40.50.140">
    <property type="entry name" value="Nucleic acid-binding proteins"/>
    <property type="match status" value="1"/>
</dbReference>
<evidence type="ECO:0000256" key="5">
    <source>
        <dbReference type="ARBA" id="ARBA00022741"/>
    </source>
</evidence>
<protein>
    <recommendedName>
        <fullName evidence="13">Probable DNA ligase</fullName>
        <ecNumber evidence="13">6.5.1.1</ecNumber>
    </recommendedName>
    <alternativeName>
        <fullName evidence="13">Polydeoxyribonucleotide synthase [ATP]</fullName>
    </alternativeName>
</protein>
<dbReference type="NCBIfam" id="TIGR00574">
    <property type="entry name" value="dnl1"/>
    <property type="match status" value="1"/>
</dbReference>
<keyword evidence="6 13" id="KW-0227">DNA damage</keyword>
<reference evidence="17" key="1">
    <citation type="journal article" date="2020" name="mSystems">
        <title>Genome- and Community-Level Interaction Insights into Carbon Utilization and Element Cycling Functions of Hydrothermarchaeota in Hydrothermal Sediment.</title>
        <authorList>
            <person name="Zhou Z."/>
            <person name="Liu Y."/>
            <person name="Xu W."/>
            <person name="Pan J."/>
            <person name="Luo Z.H."/>
            <person name="Li M."/>
        </authorList>
    </citation>
    <scope>NUCLEOTIDE SEQUENCE [LARGE SCALE GENOMIC DNA]</scope>
    <source>
        <strain evidence="17">SpSt-853</strain>
    </source>
</reference>
<dbReference type="InterPro" id="IPR000977">
    <property type="entry name" value="DNA_ligase_ATP-dep"/>
</dbReference>
<evidence type="ECO:0000256" key="10">
    <source>
        <dbReference type="ARBA" id="ARBA00023204"/>
    </source>
</evidence>
<feature type="binding site" evidence="13">
    <location>
        <position position="297"/>
    </location>
    <ligand>
        <name>ATP</name>
        <dbReference type="ChEBI" id="CHEBI:30616"/>
    </ligand>
</feature>
<feature type="binding site" evidence="13">
    <location>
        <position position="267"/>
    </location>
    <ligand>
        <name>ATP</name>
        <dbReference type="ChEBI" id="CHEBI:30616"/>
    </ligand>
</feature>
<evidence type="ECO:0000256" key="4">
    <source>
        <dbReference type="ARBA" id="ARBA00022723"/>
    </source>
</evidence>
<evidence type="ECO:0000256" key="14">
    <source>
        <dbReference type="RuleBase" id="RU000617"/>
    </source>
</evidence>
<evidence type="ECO:0000256" key="3">
    <source>
        <dbReference type="ARBA" id="ARBA00022705"/>
    </source>
</evidence>
<dbReference type="GO" id="GO:0006310">
    <property type="term" value="P:DNA recombination"/>
    <property type="evidence" value="ECO:0007669"/>
    <property type="project" value="UniProtKB-UniRule"/>
</dbReference>
<feature type="active site" description="N6-AMP-lysine intermediate" evidence="13">
    <location>
        <position position="247"/>
    </location>
</feature>
<comment type="similarity">
    <text evidence="13 15">Belongs to the ATP-dependent DNA ligase family.</text>
</comment>
<proteinExistence type="inferred from homology"/>
<dbReference type="GO" id="GO:0006273">
    <property type="term" value="P:lagging strand elongation"/>
    <property type="evidence" value="ECO:0007669"/>
    <property type="project" value="TreeGrafter"/>
</dbReference>
<dbReference type="InterPro" id="IPR022865">
    <property type="entry name" value="DNA_ligae_ATP-dep_bac/arc"/>
</dbReference>
<dbReference type="EMBL" id="DTKJ01000047">
    <property type="protein sequence ID" value="HGZ11935.1"/>
    <property type="molecule type" value="Genomic_DNA"/>
</dbReference>
<evidence type="ECO:0000256" key="6">
    <source>
        <dbReference type="ARBA" id="ARBA00022763"/>
    </source>
</evidence>
<comment type="function">
    <text evidence="13">DNA ligase that seals nicks in double-stranded DNA during DNA replication, DNA recombination and DNA repair.</text>
</comment>
<dbReference type="SUPFAM" id="SSF117018">
    <property type="entry name" value="ATP-dependent DNA ligase DNA-binding domain"/>
    <property type="match status" value="1"/>
</dbReference>
<dbReference type="InterPro" id="IPR012310">
    <property type="entry name" value="DNA_ligase_ATP-dep_cent"/>
</dbReference>
<dbReference type="GO" id="GO:0006281">
    <property type="term" value="P:DNA repair"/>
    <property type="evidence" value="ECO:0007669"/>
    <property type="project" value="UniProtKB-UniRule"/>
</dbReference>
<comment type="cofactor">
    <cofactor evidence="13">
        <name>Mg(2+)</name>
        <dbReference type="ChEBI" id="CHEBI:18420"/>
    </cofactor>
</comment>
<evidence type="ECO:0000313" key="17">
    <source>
        <dbReference type="EMBL" id="HGZ11935.1"/>
    </source>
</evidence>
<evidence type="ECO:0000256" key="9">
    <source>
        <dbReference type="ARBA" id="ARBA00023172"/>
    </source>
</evidence>
<dbReference type="Gene3D" id="3.30.470.30">
    <property type="entry name" value="DNA ligase/mRNA capping enzyme"/>
    <property type="match status" value="1"/>
</dbReference>
<dbReference type="PANTHER" id="PTHR45674:SF7">
    <property type="entry name" value="DNA LIGASE"/>
    <property type="match status" value="1"/>
</dbReference>
<feature type="binding site" evidence="13">
    <location>
        <position position="252"/>
    </location>
    <ligand>
        <name>ATP</name>
        <dbReference type="ChEBI" id="CHEBI:30616"/>
    </ligand>
</feature>
<dbReference type="Pfam" id="PF04679">
    <property type="entry name" value="DNA_ligase_A_C"/>
    <property type="match status" value="1"/>
</dbReference>
<dbReference type="CDD" id="cd07901">
    <property type="entry name" value="Adenylation_DNA_ligase_Arch_LigB"/>
    <property type="match status" value="1"/>
</dbReference>
<dbReference type="Pfam" id="PF04675">
    <property type="entry name" value="DNA_ligase_A_N"/>
    <property type="match status" value="1"/>
</dbReference>
<dbReference type="HAMAP" id="MF_00407">
    <property type="entry name" value="DNA_ligase"/>
    <property type="match status" value="1"/>
</dbReference>
<organism evidence="17">
    <name type="scientific">Desulfobacca acetoxidans</name>
    <dbReference type="NCBI Taxonomy" id="60893"/>
    <lineage>
        <taxon>Bacteria</taxon>
        <taxon>Pseudomonadati</taxon>
        <taxon>Thermodesulfobacteriota</taxon>
        <taxon>Desulfobaccia</taxon>
        <taxon>Desulfobaccales</taxon>
        <taxon>Desulfobaccaceae</taxon>
        <taxon>Desulfobacca</taxon>
    </lineage>
</organism>
<dbReference type="InterPro" id="IPR012309">
    <property type="entry name" value="DNA_ligase_ATP-dep_C"/>
</dbReference>
<keyword evidence="10 13" id="KW-0234">DNA repair</keyword>
<dbReference type="PROSITE" id="PS00697">
    <property type="entry name" value="DNA_LIGASE_A1"/>
    <property type="match status" value="1"/>
</dbReference>
<dbReference type="InterPro" id="IPR036599">
    <property type="entry name" value="DNA_ligase_N_sf"/>
</dbReference>
<name>A0A7C5AM43_9BACT</name>
<dbReference type="PROSITE" id="PS50160">
    <property type="entry name" value="DNA_LIGASE_A3"/>
    <property type="match status" value="1"/>
</dbReference>
<evidence type="ECO:0000256" key="13">
    <source>
        <dbReference type="HAMAP-Rule" id="MF_00407"/>
    </source>
</evidence>
<feature type="binding site" evidence="13">
    <location>
        <position position="407"/>
    </location>
    <ligand>
        <name>ATP</name>
        <dbReference type="ChEBI" id="CHEBI:30616"/>
    </ligand>
</feature>
<evidence type="ECO:0000256" key="2">
    <source>
        <dbReference type="ARBA" id="ARBA00022618"/>
    </source>
</evidence>
<gene>
    <name evidence="13" type="primary">lig</name>
    <name evidence="17" type="ORF">ENW48_06915</name>
</gene>
<accession>A0A7C5AM43</accession>
<keyword evidence="2 13" id="KW-0132">Cell division</keyword>
<evidence type="ECO:0000256" key="12">
    <source>
        <dbReference type="ARBA" id="ARBA00034003"/>
    </source>
</evidence>
<evidence type="ECO:0000256" key="15">
    <source>
        <dbReference type="RuleBase" id="RU004196"/>
    </source>
</evidence>
<comment type="catalytic activity">
    <reaction evidence="12 13 14">
        <text>ATP + (deoxyribonucleotide)n-3'-hydroxyl + 5'-phospho-(deoxyribonucleotide)m = (deoxyribonucleotide)n+m + AMP + diphosphate.</text>
        <dbReference type="EC" id="6.5.1.1"/>
    </reaction>
</comment>
<keyword evidence="1 13" id="KW-0436">Ligase</keyword>